<keyword evidence="2" id="KW-0328">Glycosyltransferase</keyword>
<dbReference type="RefSeq" id="WP_248268200.1">
    <property type="nucleotide sequence ID" value="NZ_CP096034.1"/>
</dbReference>
<dbReference type="InterPro" id="IPR011990">
    <property type="entry name" value="TPR-like_helical_dom_sf"/>
</dbReference>
<evidence type="ECO:0000259" key="1">
    <source>
        <dbReference type="Pfam" id="PF00535"/>
    </source>
</evidence>
<dbReference type="PANTHER" id="PTHR43630">
    <property type="entry name" value="POLY-BETA-1,6-N-ACETYL-D-GLUCOSAMINE SYNTHASE"/>
    <property type="match status" value="1"/>
</dbReference>
<dbReference type="SUPFAM" id="SSF48452">
    <property type="entry name" value="TPR-like"/>
    <property type="match status" value="1"/>
</dbReference>
<dbReference type="SUPFAM" id="SSF53448">
    <property type="entry name" value="Nucleotide-diphospho-sugar transferases"/>
    <property type="match status" value="1"/>
</dbReference>
<dbReference type="Gene3D" id="3.90.550.10">
    <property type="entry name" value="Spore Coat Polysaccharide Biosynthesis Protein SpsA, Chain A"/>
    <property type="match status" value="1"/>
</dbReference>
<dbReference type="Pfam" id="PF00535">
    <property type="entry name" value="Glycos_transf_2"/>
    <property type="match status" value="1"/>
</dbReference>
<name>A0ABY4JPE7_9BACI</name>
<keyword evidence="3" id="KW-1185">Reference proteome</keyword>
<dbReference type="Gene3D" id="1.25.40.10">
    <property type="entry name" value="Tetratricopeptide repeat domain"/>
    <property type="match status" value="1"/>
</dbReference>
<dbReference type="PANTHER" id="PTHR43630:SF2">
    <property type="entry name" value="GLYCOSYLTRANSFERASE"/>
    <property type="match status" value="1"/>
</dbReference>
<dbReference type="Proteomes" id="UP000830639">
    <property type="component" value="Chromosome"/>
</dbReference>
<sequence length="352" mass="41304">MITVSLCMVVQNNEATIERCLSSVSSLVDEIIIVDMNSHDRTIELARQFTEQIHVFDGVDEIAALNFSKSLATKDFILLLNHSEVLLENDSLKFSKLKQSINNEVYNVAFDYQIGWNVKSKQKIRRLFKKLSSNSHSLNMKNEQTSKSFSTNLVITDLPLTQNTKENIRIYEEMLSNNLNLSTMDFFYYAKELSSDYQHDQSIKYFLKFLRLNQPFEEHNILACHYIANSYHELNLTDLETTWLLRALKYGNTHPETCCRLAYTFFEKNNFDSAIYWYKEATLNKVNNRLILHNPSCTTWLPHLQLAVCYDRIGEFRLANEHNELAYYFYPTHPSILSNREYFSNRLNNEGR</sequence>
<dbReference type="InterPro" id="IPR001173">
    <property type="entry name" value="Glyco_trans_2-like"/>
</dbReference>
<accession>A0ABY4JPE7</accession>
<evidence type="ECO:0000313" key="2">
    <source>
        <dbReference type="EMBL" id="UPM55149.1"/>
    </source>
</evidence>
<dbReference type="EMBL" id="CP096034">
    <property type="protein sequence ID" value="UPM55149.1"/>
    <property type="molecule type" value="Genomic_DNA"/>
</dbReference>
<gene>
    <name evidence="2" type="ORF">MY490_04730</name>
</gene>
<dbReference type="EC" id="2.4.-.-" evidence="2"/>
<dbReference type="GO" id="GO:0016757">
    <property type="term" value="F:glycosyltransferase activity"/>
    <property type="evidence" value="ECO:0007669"/>
    <property type="project" value="UniProtKB-KW"/>
</dbReference>
<keyword evidence="2" id="KW-0808">Transferase</keyword>
<protein>
    <submittedName>
        <fullName evidence="2">Glycosyltransferase</fullName>
        <ecNumber evidence="2">2.4.-.-</ecNumber>
    </submittedName>
</protein>
<reference evidence="2 3" key="1">
    <citation type="submission" date="2022-04" db="EMBL/GenBank/DDBJ databases">
        <title>Mechanism of arsenic methylation and mitigation arsenic toxicity by Bacillus sp. LH14 from an Arsenic-Contaminated Paddy Soil.</title>
        <authorList>
            <person name="Wang D."/>
        </authorList>
    </citation>
    <scope>NUCLEOTIDE SEQUENCE [LARGE SCALE GENOMIC DNA]</scope>
    <source>
        <strain evidence="2 3">LH14</strain>
    </source>
</reference>
<dbReference type="InterPro" id="IPR029044">
    <property type="entry name" value="Nucleotide-diphossugar_trans"/>
</dbReference>
<organism evidence="2 3">
    <name type="scientific">Gottfriedia acidiceleris</name>
    <dbReference type="NCBI Taxonomy" id="371036"/>
    <lineage>
        <taxon>Bacteria</taxon>
        <taxon>Bacillati</taxon>
        <taxon>Bacillota</taxon>
        <taxon>Bacilli</taxon>
        <taxon>Bacillales</taxon>
        <taxon>Bacillaceae</taxon>
        <taxon>Gottfriedia</taxon>
    </lineage>
</organism>
<evidence type="ECO:0000313" key="3">
    <source>
        <dbReference type="Proteomes" id="UP000830639"/>
    </source>
</evidence>
<proteinExistence type="predicted"/>
<feature type="domain" description="Glycosyltransferase 2-like" evidence="1">
    <location>
        <begin position="5"/>
        <end position="89"/>
    </location>
</feature>